<dbReference type="AlphaFoldDB" id="A0A2P8HC56"/>
<evidence type="ECO:0000313" key="4">
    <source>
        <dbReference type="Proteomes" id="UP000240971"/>
    </source>
</evidence>
<keyword evidence="3" id="KW-0238">DNA-binding</keyword>
<evidence type="ECO:0000313" key="3">
    <source>
        <dbReference type="EMBL" id="PSL43829.1"/>
    </source>
</evidence>
<protein>
    <submittedName>
        <fullName evidence="3">Putative cold-shock DNA-binding protein</fullName>
    </submittedName>
</protein>
<dbReference type="EMBL" id="PYAW01000007">
    <property type="protein sequence ID" value="PSL43829.1"/>
    <property type="molecule type" value="Genomic_DNA"/>
</dbReference>
<accession>A0A2P8HC56</accession>
<dbReference type="GO" id="GO:0005829">
    <property type="term" value="C:cytosol"/>
    <property type="evidence" value="ECO:0007669"/>
    <property type="project" value="UniProtKB-ARBA"/>
</dbReference>
<organism evidence="3 4">
    <name type="scientific">Chitinophaga niastensis</name>
    <dbReference type="NCBI Taxonomy" id="536980"/>
    <lineage>
        <taxon>Bacteria</taxon>
        <taxon>Pseudomonadati</taxon>
        <taxon>Bacteroidota</taxon>
        <taxon>Chitinophagia</taxon>
        <taxon>Chitinophagales</taxon>
        <taxon>Chitinophagaceae</taxon>
        <taxon>Chitinophaga</taxon>
    </lineage>
</organism>
<feature type="region of interest" description="Disordered" evidence="1">
    <location>
        <begin position="27"/>
        <end position="65"/>
    </location>
</feature>
<dbReference type="Pfam" id="PF00313">
    <property type="entry name" value="CSD"/>
    <property type="match status" value="1"/>
</dbReference>
<dbReference type="CDD" id="cd04458">
    <property type="entry name" value="CSP_CDS"/>
    <property type="match status" value="1"/>
</dbReference>
<dbReference type="GO" id="GO:0003677">
    <property type="term" value="F:DNA binding"/>
    <property type="evidence" value="ECO:0007669"/>
    <property type="project" value="UniProtKB-KW"/>
</dbReference>
<feature type="domain" description="CSD" evidence="2">
    <location>
        <begin position="112"/>
        <end position="173"/>
    </location>
</feature>
<evidence type="ECO:0000259" key="2">
    <source>
        <dbReference type="PROSITE" id="PS51857"/>
    </source>
</evidence>
<dbReference type="PROSITE" id="PS51857">
    <property type="entry name" value="CSD_2"/>
    <property type="match status" value="1"/>
</dbReference>
<dbReference type="InterPro" id="IPR011129">
    <property type="entry name" value="CSD"/>
</dbReference>
<keyword evidence="4" id="KW-1185">Reference proteome</keyword>
<comment type="caution">
    <text evidence="3">The sequence shown here is derived from an EMBL/GenBank/DDBJ whole genome shotgun (WGS) entry which is preliminary data.</text>
</comment>
<name>A0A2P8HC56_CHINA</name>
<gene>
    <name evidence="3" type="ORF">CLV51_107140</name>
</gene>
<feature type="compositionally biased region" description="Basic and acidic residues" evidence="1">
    <location>
        <begin position="44"/>
        <end position="57"/>
    </location>
</feature>
<dbReference type="InterPro" id="IPR050181">
    <property type="entry name" value="Cold_shock_domain"/>
</dbReference>
<dbReference type="Proteomes" id="UP000240971">
    <property type="component" value="Unassembled WGS sequence"/>
</dbReference>
<dbReference type="PANTHER" id="PTHR11544">
    <property type="entry name" value="COLD SHOCK DOMAIN CONTAINING PROTEINS"/>
    <property type="match status" value="1"/>
</dbReference>
<dbReference type="PRINTS" id="PR00050">
    <property type="entry name" value="COLDSHOCK"/>
</dbReference>
<sequence length="177" mass="20403">MQLYLRLLTQKKPIFALIKIYNQNMARSQETVGKKEKEKKKAKQRQDKQERKEERKANSGKGKSLEDMMAYIDENGNICATPPDPRKKKVINAEDIQLGATKHEPEEPVELIRRGVVKFFNESKGYGFIIDQQTQDSVFVHINQLTELIKEKDKVTFEVERGQKGPSAVNVKKEVKS</sequence>
<dbReference type="SMART" id="SM00357">
    <property type="entry name" value="CSP"/>
    <property type="match status" value="1"/>
</dbReference>
<dbReference type="Gene3D" id="2.40.50.140">
    <property type="entry name" value="Nucleic acid-binding proteins"/>
    <property type="match status" value="1"/>
</dbReference>
<dbReference type="SUPFAM" id="SSF50249">
    <property type="entry name" value="Nucleic acid-binding proteins"/>
    <property type="match status" value="1"/>
</dbReference>
<reference evidence="3 4" key="1">
    <citation type="submission" date="2018-03" db="EMBL/GenBank/DDBJ databases">
        <title>Genomic Encyclopedia of Archaeal and Bacterial Type Strains, Phase II (KMG-II): from individual species to whole genera.</title>
        <authorList>
            <person name="Goeker M."/>
        </authorList>
    </citation>
    <scope>NUCLEOTIDE SEQUENCE [LARGE SCALE GENOMIC DNA]</scope>
    <source>
        <strain evidence="3 4">DSM 24859</strain>
    </source>
</reference>
<dbReference type="RefSeq" id="WP_245898943.1">
    <property type="nucleotide sequence ID" value="NZ_PYAW01000007.1"/>
</dbReference>
<dbReference type="InterPro" id="IPR002059">
    <property type="entry name" value="CSP_DNA-bd"/>
</dbReference>
<evidence type="ECO:0000256" key="1">
    <source>
        <dbReference type="SAM" id="MobiDB-lite"/>
    </source>
</evidence>
<proteinExistence type="predicted"/>
<dbReference type="InterPro" id="IPR012340">
    <property type="entry name" value="NA-bd_OB-fold"/>
</dbReference>